<dbReference type="EMBL" id="CP020477">
    <property type="protein sequence ID" value="ARM75495.1"/>
    <property type="molecule type" value="Genomic_DNA"/>
</dbReference>
<reference evidence="4 5" key="1">
    <citation type="submission" date="2017-03" db="EMBL/GenBank/DDBJ databases">
        <title>Sulfur activation and transportation mechanism of thermophilic Archaea Acidianus manzaensis YN-25.</title>
        <authorList>
            <person name="Ma Y."/>
            <person name="Yang Y."/>
            <person name="Xia J."/>
        </authorList>
    </citation>
    <scope>NUCLEOTIDE SEQUENCE [LARGE SCALE GENOMIC DNA]</scope>
    <source>
        <strain evidence="4 5">YN-25</strain>
    </source>
</reference>
<dbReference type="STRING" id="282676.B6F84_05245"/>
<dbReference type="PANTHER" id="PTHR42870:SF6">
    <property type="entry name" value="ACETYL-COA C-ACYLTRANSFERASE"/>
    <property type="match status" value="1"/>
</dbReference>
<dbReference type="PIRSF" id="PIRSF000429">
    <property type="entry name" value="Ac-CoA_Ac_transf"/>
    <property type="match status" value="1"/>
</dbReference>
<name>A0A1W6JZ34_9CREN</name>
<organism evidence="4 5">
    <name type="scientific">Acidianus manzaensis</name>
    <dbReference type="NCBI Taxonomy" id="282676"/>
    <lineage>
        <taxon>Archaea</taxon>
        <taxon>Thermoproteota</taxon>
        <taxon>Thermoprotei</taxon>
        <taxon>Sulfolobales</taxon>
        <taxon>Sulfolobaceae</taxon>
        <taxon>Acidianus</taxon>
    </lineage>
</organism>
<evidence type="ECO:0000313" key="4">
    <source>
        <dbReference type="EMBL" id="ARM75495.1"/>
    </source>
</evidence>
<protein>
    <submittedName>
        <fullName evidence="4">Acetyl-CoA acetyltransferase</fullName>
    </submittedName>
</protein>
<dbReference type="InterPro" id="IPR016039">
    <property type="entry name" value="Thiolase-like"/>
</dbReference>
<evidence type="ECO:0000259" key="3">
    <source>
        <dbReference type="Pfam" id="PF22691"/>
    </source>
</evidence>
<sequence>MTRNVAIIGTGHSKFGVRTDVNLQELAWEAIKQALEEANLEQKDIEYYTVGNMGLWSSEELPAPIVGEYSELTPKGTMRVEAACATGSAALRDAYLAVKSGEVDIAMAIGVEQMHQSKTPTVVELLGRAGNYFWEFENFGLTFPGYFALYATAYMNKYGLKEEDLGEIAIKAHHYGSLNPYAHLQKEITMKEYLNSKPVAWPLKLLDCSPITDGAAAIILASEDVAKKITDSPVWILSQGVASGPANISKRNDFTSMETTRYAAEIAYKKAKISKEDAWKYFDVAEVHDCFTIAEIIAYEDLGFAKRGEGVNLAREKQTYIGGKIPVNVDGGLKAKGHPIGATGISMNVTLARQLLYRAPNKHMQAEIKNGMAVAHNLGGTGHYAYVTILSTRRPEYVG</sequence>
<dbReference type="AlphaFoldDB" id="A0A1W6JZ34"/>
<dbReference type="GO" id="GO:0016747">
    <property type="term" value="F:acyltransferase activity, transferring groups other than amino-acyl groups"/>
    <property type="evidence" value="ECO:0007669"/>
    <property type="project" value="InterPro"/>
</dbReference>
<keyword evidence="4" id="KW-0808">Transferase</keyword>
<proteinExistence type="predicted"/>
<dbReference type="Pfam" id="PF00108">
    <property type="entry name" value="Thiolase_N"/>
    <property type="match status" value="1"/>
</dbReference>
<dbReference type="PANTHER" id="PTHR42870">
    <property type="entry name" value="ACETYL-COA C-ACETYLTRANSFERASE"/>
    <property type="match status" value="1"/>
</dbReference>
<dbReference type="GeneID" id="41590302"/>
<evidence type="ECO:0000256" key="1">
    <source>
        <dbReference type="ARBA" id="ARBA00023229"/>
    </source>
</evidence>
<gene>
    <name evidence="4" type="ORF">B6F84_05245</name>
</gene>
<dbReference type="KEGG" id="aman:B6F84_05245"/>
<dbReference type="NCBIfam" id="NF009228">
    <property type="entry name" value="PRK12578.1"/>
    <property type="match status" value="1"/>
</dbReference>
<feature type="domain" description="Thiolase C-terminal" evidence="3">
    <location>
        <begin position="243"/>
        <end position="392"/>
    </location>
</feature>
<dbReference type="InterPro" id="IPR020616">
    <property type="entry name" value="Thiolase_N"/>
</dbReference>
<dbReference type="NCBIfam" id="NF004720">
    <property type="entry name" value="PRK06064.1"/>
    <property type="match status" value="1"/>
</dbReference>
<dbReference type="CDD" id="cd00829">
    <property type="entry name" value="SCP-x_thiolase"/>
    <property type="match status" value="1"/>
</dbReference>
<evidence type="ECO:0000259" key="2">
    <source>
        <dbReference type="Pfam" id="PF00108"/>
    </source>
</evidence>
<dbReference type="GO" id="GO:0008299">
    <property type="term" value="P:isoprenoid biosynthetic process"/>
    <property type="evidence" value="ECO:0007669"/>
    <property type="project" value="UniProtKB-KW"/>
</dbReference>
<dbReference type="InterPro" id="IPR055140">
    <property type="entry name" value="Thiolase_C_2"/>
</dbReference>
<evidence type="ECO:0000313" key="5">
    <source>
        <dbReference type="Proteomes" id="UP000193404"/>
    </source>
</evidence>
<keyword evidence="1" id="KW-0414">Isoprene biosynthesis</keyword>
<accession>A0A1W6JZ34</accession>
<dbReference type="Gene3D" id="3.40.47.10">
    <property type="match status" value="1"/>
</dbReference>
<dbReference type="Pfam" id="PF22691">
    <property type="entry name" value="Thiolase_C_1"/>
    <property type="match status" value="1"/>
</dbReference>
<feature type="domain" description="Thiolase N-terminal" evidence="2">
    <location>
        <begin position="5"/>
        <end position="224"/>
    </location>
</feature>
<dbReference type="OrthoDB" id="167534at2157"/>
<dbReference type="InterPro" id="IPR002155">
    <property type="entry name" value="Thiolase"/>
</dbReference>
<dbReference type="RefSeq" id="WP_148691265.1">
    <property type="nucleotide sequence ID" value="NZ_CP020477.1"/>
</dbReference>
<dbReference type="Proteomes" id="UP000193404">
    <property type="component" value="Chromosome"/>
</dbReference>
<dbReference type="SUPFAM" id="SSF53901">
    <property type="entry name" value="Thiolase-like"/>
    <property type="match status" value="2"/>
</dbReference>
<keyword evidence="5" id="KW-1185">Reference proteome</keyword>